<gene>
    <name evidence="2" type="ORF">OESDEN_08637</name>
</gene>
<dbReference type="SUPFAM" id="SSF51735">
    <property type="entry name" value="NAD(P)-binding Rossmann-fold domains"/>
    <property type="match status" value="1"/>
</dbReference>
<evidence type="ECO:0000256" key="1">
    <source>
        <dbReference type="ARBA" id="ARBA00023002"/>
    </source>
</evidence>
<sequence length="123" mass="14042">MMAYSRSKMAQVMYTTYLAKLIEKQNLSVTATVCHPGGVDSNILRESGYQWVRIVFRPIMWFVLKTVDDGAQTPIFLALSQKLRKSNGQYFKDLAAHDVIDKCQDISACQRLYEESRKSVALD</sequence>
<dbReference type="PANTHER" id="PTHR43157">
    <property type="entry name" value="PHOSPHATIDYLINOSITOL-GLYCAN BIOSYNTHESIS CLASS F PROTEIN-RELATED"/>
    <property type="match status" value="1"/>
</dbReference>
<proteinExistence type="predicted"/>
<organism evidence="2 3">
    <name type="scientific">Oesophagostomum dentatum</name>
    <name type="common">Nodular worm</name>
    <dbReference type="NCBI Taxonomy" id="61180"/>
    <lineage>
        <taxon>Eukaryota</taxon>
        <taxon>Metazoa</taxon>
        <taxon>Ecdysozoa</taxon>
        <taxon>Nematoda</taxon>
        <taxon>Chromadorea</taxon>
        <taxon>Rhabditida</taxon>
        <taxon>Rhabditina</taxon>
        <taxon>Rhabditomorpha</taxon>
        <taxon>Strongyloidea</taxon>
        <taxon>Strongylidae</taxon>
        <taxon>Oesophagostomum</taxon>
    </lineage>
</organism>
<accession>A0A0B1T7Z1</accession>
<dbReference type="EMBL" id="KN552015">
    <property type="protein sequence ID" value="KHJ91500.1"/>
    <property type="molecule type" value="Genomic_DNA"/>
</dbReference>
<dbReference type="OrthoDB" id="191139at2759"/>
<protein>
    <submittedName>
        <fullName evidence="2">Uncharacterized protein</fullName>
    </submittedName>
</protein>
<dbReference type="AlphaFoldDB" id="A0A0B1T7Z1"/>
<dbReference type="GO" id="GO:0016491">
    <property type="term" value="F:oxidoreductase activity"/>
    <property type="evidence" value="ECO:0007669"/>
    <property type="project" value="UniProtKB-KW"/>
</dbReference>
<dbReference type="Gene3D" id="3.40.50.720">
    <property type="entry name" value="NAD(P)-binding Rossmann-like Domain"/>
    <property type="match status" value="1"/>
</dbReference>
<name>A0A0B1T7Z1_OESDE</name>
<dbReference type="Proteomes" id="UP000053660">
    <property type="component" value="Unassembled WGS sequence"/>
</dbReference>
<keyword evidence="3" id="KW-1185">Reference proteome</keyword>
<reference evidence="2 3" key="1">
    <citation type="submission" date="2014-03" db="EMBL/GenBank/DDBJ databases">
        <title>Draft genome of the hookworm Oesophagostomum dentatum.</title>
        <authorList>
            <person name="Mitreva M."/>
        </authorList>
    </citation>
    <scope>NUCLEOTIDE SEQUENCE [LARGE SCALE GENOMIC DNA]</scope>
    <source>
        <strain evidence="2 3">OD-Hann</strain>
    </source>
</reference>
<keyword evidence="1" id="KW-0560">Oxidoreductase</keyword>
<dbReference type="PANTHER" id="PTHR43157:SF31">
    <property type="entry name" value="PHOSPHATIDYLINOSITOL-GLYCAN BIOSYNTHESIS CLASS F PROTEIN"/>
    <property type="match status" value="1"/>
</dbReference>
<dbReference type="InterPro" id="IPR036291">
    <property type="entry name" value="NAD(P)-bd_dom_sf"/>
</dbReference>
<evidence type="ECO:0000313" key="2">
    <source>
        <dbReference type="EMBL" id="KHJ91500.1"/>
    </source>
</evidence>
<evidence type="ECO:0000313" key="3">
    <source>
        <dbReference type="Proteomes" id="UP000053660"/>
    </source>
</evidence>